<reference evidence="4 5" key="1">
    <citation type="submission" date="2020-04" db="EMBL/GenBank/DDBJ databases">
        <title>Perkinsus olseni comparative genomics.</title>
        <authorList>
            <person name="Bogema D.R."/>
        </authorList>
    </citation>
    <scope>NUCLEOTIDE SEQUENCE [LARGE SCALE GENOMIC DNA]</scope>
    <source>
        <strain evidence="4">00978-12</strain>
    </source>
</reference>
<comment type="caution">
    <text evidence="4">The sequence shown here is derived from an EMBL/GenBank/DDBJ whole genome shotgun (WGS) entry which is preliminary data.</text>
</comment>
<evidence type="ECO:0000256" key="1">
    <source>
        <dbReference type="ARBA" id="ARBA00022884"/>
    </source>
</evidence>
<proteinExistence type="predicted"/>
<evidence type="ECO:0000313" key="4">
    <source>
        <dbReference type="EMBL" id="KAF4691312.1"/>
    </source>
</evidence>
<sequence length="498" mass="56429">MYAFRSNSRERSPRGRSSHRSSKGRSHDEGREGRRKARDDEWEYDRERRERRYRDASSTRRSASRSFFPPPSSSANQHDDRVLHTHTASGNHGPTALRPVKDFRPRVRIERHENRREAVLFLMAWDDKKPHTIPEVDAAIDEFMRKLPKEPEYYIFTEELLSGMVPNLVYCDRWIISILDESLQKSLSTSELSIMRTAAFELLNHQHIPTTVVINEANSLAKEFCPRSQTLVHASVNRMIETQYSVGHQLREAMVAGDLRNNSKPATPLGSEAAAGNGSDGLNGSFATNPGSAQQLNNMDPATQLALLLIEKERKKERREKKRKSRRRHHRNRSRSRSSRSRSISSDASRSPSFRRSTSHNASRPSNFAAMVPPTHPDYRPARIEYQPIDPSQHVLPTAASSPQSPTDTSSVQSGGILNPPVAHEVYEEIVDPNDFVKAGQRAAAMLMTQGSGRSKPVVSGPIKTIPQRRVELCNAECQTTARPDLEKDVVVWRLRQR</sequence>
<keyword evidence="1" id="KW-0694">RNA-binding</keyword>
<feature type="compositionally biased region" description="Low complexity" evidence="2">
    <location>
        <begin position="341"/>
        <end position="356"/>
    </location>
</feature>
<feature type="compositionally biased region" description="Polar residues" evidence="2">
    <location>
        <begin position="280"/>
        <end position="297"/>
    </location>
</feature>
<feature type="region of interest" description="Disordered" evidence="2">
    <location>
        <begin position="1"/>
        <end position="78"/>
    </location>
</feature>
<evidence type="ECO:0000256" key="2">
    <source>
        <dbReference type="SAM" id="MobiDB-lite"/>
    </source>
</evidence>
<dbReference type="Pfam" id="PF01029">
    <property type="entry name" value="NusB"/>
    <property type="match status" value="1"/>
</dbReference>
<feature type="region of interest" description="Disordered" evidence="2">
    <location>
        <begin position="260"/>
        <end position="297"/>
    </location>
</feature>
<dbReference type="Proteomes" id="UP000541610">
    <property type="component" value="Unassembled WGS sequence"/>
</dbReference>
<protein>
    <recommendedName>
        <fullName evidence="3">NusB/RsmB/TIM44 domain-containing protein</fullName>
    </recommendedName>
</protein>
<feature type="domain" description="NusB/RsmB/TIM44" evidence="3">
    <location>
        <begin position="113"/>
        <end position="232"/>
    </location>
</feature>
<name>A0A7J6P5L0_PEROL</name>
<dbReference type="GO" id="GO:0003723">
    <property type="term" value="F:RNA binding"/>
    <property type="evidence" value="ECO:0007669"/>
    <property type="project" value="UniProtKB-KW"/>
</dbReference>
<dbReference type="InterPro" id="IPR006027">
    <property type="entry name" value="NusB_RsmB_TIM44"/>
</dbReference>
<dbReference type="InterPro" id="IPR035926">
    <property type="entry name" value="NusB-like_sf"/>
</dbReference>
<gene>
    <name evidence="4" type="ORF">FOZ60_015850</name>
</gene>
<feature type="compositionally biased region" description="Polar residues" evidence="2">
    <location>
        <begin position="399"/>
        <end position="414"/>
    </location>
</feature>
<dbReference type="GO" id="GO:0006355">
    <property type="term" value="P:regulation of DNA-templated transcription"/>
    <property type="evidence" value="ECO:0007669"/>
    <property type="project" value="InterPro"/>
</dbReference>
<dbReference type="AlphaFoldDB" id="A0A7J6P5L0"/>
<dbReference type="Gene3D" id="1.10.940.10">
    <property type="entry name" value="NusB-like"/>
    <property type="match status" value="1"/>
</dbReference>
<feature type="region of interest" description="Disordered" evidence="2">
    <location>
        <begin position="314"/>
        <end position="414"/>
    </location>
</feature>
<evidence type="ECO:0000313" key="5">
    <source>
        <dbReference type="Proteomes" id="UP000541610"/>
    </source>
</evidence>
<feature type="compositionally biased region" description="Basic and acidic residues" evidence="2">
    <location>
        <begin position="45"/>
        <end position="58"/>
    </location>
</feature>
<organism evidence="4 5">
    <name type="scientific">Perkinsus olseni</name>
    <name type="common">Perkinsus atlanticus</name>
    <dbReference type="NCBI Taxonomy" id="32597"/>
    <lineage>
        <taxon>Eukaryota</taxon>
        <taxon>Sar</taxon>
        <taxon>Alveolata</taxon>
        <taxon>Perkinsozoa</taxon>
        <taxon>Perkinsea</taxon>
        <taxon>Perkinsida</taxon>
        <taxon>Perkinsidae</taxon>
        <taxon>Perkinsus</taxon>
    </lineage>
</organism>
<dbReference type="SUPFAM" id="SSF48013">
    <property type="entry name" value="NusB-like"/>
    <property type="match status" value="1"/>
</dbReference>
<dbReference type="OrthoDB" id="436132at2759"/>
<feature type="compositionally biased region" description="Basic residues" evidence="2">
    <location>
        <begin position="14"/>
        <end position="24"/>
    </location>
</feature>
<evidence type="ECO:0000259" key="3">
    <source>
        <dbReference type="Pfam" id="PF01029"/>
    </source>
</evidence>
<dbReference type="EMBL" id="JABANP010000081">
    <property type="protein sequence ID" value="KAF4691312.1"/>
    <property type="molecule type" value="Genomic_DNA"/>
</dbReference>
<accession>A0A7J6P5L0</accession>
<feature type="compositionally biased region" description="Basic residues" evidence="2">
    <location>
        <begin position="315"/>
        <end position="340"/>
    </location>
</feature>